<keyword evidence="5 8" id="KW-0812">Transmembrane</keyword>
<dbReference type="EMBL" id="JADOUF010000001">
    <property type="protein sequence ID" value="MBG6138706.1"/>
    <property type="molecule type" value="Genomic_DNA"/>
</dbReference>
<keyword evidence="7 8" id="KW-0472">Membrane</keyword>
<organism evidence="10 11">
    <name type="scientific">Longispora fulva</name>
    <dbReference type="NCBI Taxonomy" id="619741"/>
    <lineage>
        <taxon>Bacteria</taxon>
        <taxon>Bacillati</taxon>
        <taxon>Actinomycetota</taxon>
        <taxon>Actinomycetes</taxon>
        <taxon>Micromonosporales</taxon>
        <taxon>Micromonosporaceae</taxon>
        <taxon>Longispora</taxon>
    </lineage>
</organism>
<evidence type="ECO:0000256" key="5">
    <source>
        <dbReference type="ARBA" id="ARBA00022692"/>
    </source>
</evidence>
<evidence type="ECO:0000259" key="9">
    <source>
        <dbReference type="PROSITE" id="PS50928"/>
    </source>
</evidence>
<dbReference type="InterPro" id="IPR000515">
    <property type="entry name" value="MetI-like"/>
</dbReference>
<evidence type="ECO:0000256" key="8">
    <source>
        <dbReference type="SAM" id="Phobius"/>
    </source>
</evidence>
<keyword evidence="4" id="KW-1003">Cell membrane</keyword>
<keyword evidence="6 8" id="KW-1133">Transmembrane helix</keyword>
<dbReference type="GO" id="GO:0055085">
    <property type="term" value="P:transmembrane transport"/>
    <property type="evidence" value="ECO:0007669"/>
    <property type="project" value="InterPro"/>
</dbReference>
<sequence>MSKWFALVPFVVLVGIGLVAPVAVLATGATSLGDTVGGAYGIALAGSLKLSLVTAVLGAVLGTLIAQAVVKSKPGVLRKVVTTASGVLANFGGVPLAFAFMATIGNAGIVTKVLGLADTGFSLYNMVGLSVVYLYFLVPLMVLVVLPALDAVKPQWGEAAASLGGSRWHYWRHIGAPVLAPPVGAGALLLFCGAFSAYATAAALVGGSVPLITLQIADVLSGNVLVGGEGIGAALALDMLIIVGVMMIGYWLLQRRTSRWLR</sequence>
<reference evidence="10" key="1">
    <citation type="submission" date="2020-11" db="EMBL/GenBank/DDBJ databases">
        <title>Sequencing the genomes of 1000 actinobacteria strains.</title>
        <authorList>
            <person name="Klenk H.-P."/>
        </authorList>
    </citation>
    <scope>NUCLEOTIDE SEQUENCE</scope>
    <source>
        <strain evidence="10">DSM 45356</strain>
    </source>
</reference>
<dbReference type="InterPro" id="IPR035906">
    <property type="entry name" value="MetI-like_sf"/>
</dbReference>
<dbReference type="PANTHER" id="PTHR42929">
    <property type="entry name" value="INNER MEMBRANE ABC TRANSPORTER PERMEASE PROTEIN YDCU-RELATED-RELATED"/>
    <property type="match status" value="1"/>
</dbReference>
<comment type="similarity">
    <text evidence="2">Belongs to the binding-protein-dependent transport system permease family. CysTW subfamily.</text>
</comment>
<name>A0A8J7GW70_9ACTN</name>
<evidence type="ECO:0000313" key="10">
    <source>
        <dbReference type="EMBL" id="MBG6138706.1"/>
    </source>
</evidence>
<feature type="transmembrane region" description="Helical" evidence="8">
    <location>
        <begin position="121"/>
        <end position="146"/>
    </location>
</feature>
<keyword evidence="11" id="KW-1185">Reference proteome</keyword>
<comment type="caution">
    <text evidence="10">The sequence shown here is derived from an EMBL/GenBank/DDBJ whole genome shotgun (WGS) entry which is preliminary data.</text>
</comment>
<accession>A0A8J7GW70</accession>
<evidence type="ECO:0000256" key="2">
    <source>
        <dbReference type="ARBA" id="ARBA00007069"/>
    </source>
</evidence>
<dbReference type="AlphaFoldDB" id="A0A8J7GW70"/>
<feature type="transmembrane region" description="Helical" evidence="8">
    <location>
        <begin position="87"/>
        <end position="109"/>
    </location>
</feature>
<dbReference type="RefSeq" id="WP_197005438.1">
    <property type="nucleotide sequence ID" value="NZ_BONS01000009.1"/>
</dbReference>
<dbReference type="SUPFAM" id="SSF161098">
    <property type="entry name" value="MetI-like"/>
    <property type="match status" value="1"/>
</dbReference>
<evidence type="ECO:0000256" key="4">
    <source>
        <dbReference type="ARBA" id="ARBA00022475"/>
    </source>
</evidence>
<feature type="transmembrane region" description="Helical" evidence="8">
    <location>
        <begin position="231"/>
        <end position="253"/>
    </location>
</feature>
<feature type="transmembrane region" description="Helical" evidence="8">
    <location>
        <begin position="42"/>
        <end position="66"/>
    </location>
</feature>
<feature type="transmembrane region" description="Helical" evidence="8">
    <location>
        <begin position="188"/>
        <end position="211"/>
    </location>
</feature>
<keyword evidence="3" id="KW-0813">Transport</keyword>
<evidence type="ECO:0000256" key="1">
    <source>
        <dbReference type="ARBA" id="ARBA00004651"/>
    </source>
</evidence>
<dbReference type="Proteomes" id="UP000622552">
    <property type="component" value="Unassembled WGS sequence"/>
</dbReference>
<protein>
    <submittedName>
        <fullName evidence="10">Putative spermidine/putrescine transport system permease protein</fullName>
    </submittedName>
</protein>
<evidence type="ECO:0000256" key="6">
    <source>
        <dbReference type="ARBA" id="ARBA00022989"/>
    </source>
</evidence>
<evidence type="ECO:0000256" key="7">
    <source>
        <dbReference type="ARBA" id="ARBA00023136"/>
    </source>
</evidence>
<evidence type="ECO:0000256" key="3">
    <source>
        <dbReference type="ARBA" id="ARBA00022448"/>
    </source>
</evidence>
<dbReference type="GO" id="GO:0005886">
    <property type="term" value="C:plasma membrane"/>
    <property type="evidence" value="ECO:0007669"/>
    <property type="project" value="UniProtKB-SubCell"/>
</dbReference>
<gene>
    <name evidence="10" type="ORF">IW245_004900</name>
</gene>
<evidence type="ECO:0000313" key="11">
    <source>
        <dbReference type="Proteomes" id="UP000622552"/>
    </source>
</evidence>
<dbReference type="PROSITE" id="PS50928">
    <property type="entry name" value="ABC_TM1"/>
    <property type="match status" value="1"/>
</dbReference>
<feature type="domain" description="ABC transmembrane type-1" evidence="9">
    <location>
        <begin position="44"/>
        <end position="252"/>
    </location>
</feature>
<comment type="subcellular location">
    <subcellularLocation>
        <location evidence="1">Cell membrane</location>
        <topology evidence="1">Multi-pass membrane protein</topology>
    </subcellularLocation>
</comment>
<proteinExistence type="inferred from homology"/>
<dbReference type="Gene3D" id="1.10.3720.10">
    <property type="entry name" value="MetI-like"/>
    <property type="match status" value="1"/>
</dbReference>
<dbReference type="PANTHER" id="PTHR42929:SF1">
    <property type="entry name" value="INNER MEMBRANE ABC TRANSPORTER PERMEASE PROTEIN YDCU-RELATED"/>
    <property type="match status" value="1"/>
</dbReference>